<proteinExistence type="inferred from homology"/>
<keyword evidence="4" id="KW-0812">Transmembrane</keyword>
<dbReference type="PANTHER" id="PTHR43179:SF12">
    <property type="entry name" value="GALACTOFURANOSYLTRANSFERASE GLFT2"/>
    <property type="match status" value="1"/>
</dbReference>
<feature type="transmembrane region" description="Helical" evidence="4">
    <location>
        <begin position="298"/>
        <end position="319"/>
    </location>
</feature>
<gene>
    <name evidence="6" type="ORF">ASJ80_05360</name>
</gene>
<dbReference type="GO" id="GO:0016757">
    <property type="term" value="F:glycosyltransferase activity"/>
    <property type="evidence" value="ECO:0007669"/>
    <property type="project" value="UniProtKB-KW"/>
</dbReference>
<feature type="domain" description="Glycosyltransferase 2-like" evidence="5">
    <location>
        <begin position="7"/>
        <end position="56"/>
    </location>
</feature>
<keyword evidence="7" id="KW-1185">Reference proteome</keyword>
<dbReference type="Pfam" id="PF13641">
    <property type="entry name" value="Glyco_tranf_2_3"/>
    <property type="match status" value="1"/>
</dbReference>
<evidence type="ECO:0000256" key="2">
    <source>
        <dbReference type="ARBA" id="ARBA00022676"/>
    </source>
</evidence>
<dbReference type="SUPFAM" id="SSF53448">
    <property type="entry name" value="Nucleotide-diphospho-sugar transferases"/>
    <property type="match status" value="1"/>
</dbReference>
<comment type="caution">
    <text evidence="6">The sequence shown here is derived from an EMBL/GenBank/DDBJ whole genome shotgun (WGS) entry which is preliminary data.</text>
</comment>
<sequence>MNYPRVSIIILNWNGWEDTVECLESIFQINYLNYSVIIVDNNSNDESICKIKEYAEGKLKPQSNFFDYDFSNKPIKLVEYTKNESESLKVIENRNNLTYNGITLIKNDENDGFAEGNNIGIRYALKTLNTDYILLLNNDTVVDKDFLNKLVQYSKSDKNIGIIGPKIYYYDFLNKIQVAGAKINLWMGKSYLVGDYEIDKGQYDEIREVDFISGCCFLVKKEVIDKLGLFNANYHCYWEESDYCLSSKKIGYQCIYYPSSKIWHKGSKSTNKVNGLLSYYMARNRFWFMKKHASTIQYVIFVLYFFMFKFWHVNIDFLFKRKIKDINRFSSGVKDGIKIDPNNQ</sequence>
<dbReference type="CDD" id="cd04186">
    <property type="entry name" value="GT_2_like_c"/>
    <property type="match status" value="1"/>
</dbReference>
<reference evidence="6 7" key="1">
    <citation type="journal article" date="2017" name="BMC Genomics">
        <title>Genomic analysis of methanogenic archaea reveals a shift towards energy conservation.</title>
        <authorList>
            <person name="Gilmore S.P."/>
            <person name="Henske J.K."/>
            <person name="Sexton J.A."/>
            <person name="Solomon K.V."/>
            <person name="Seppala S."/>
            <person name="Yoo J.I."/>
            <person name="Huyett L.M."/>
            <person name="Pressman A."/>
            <person name="Cogan J.Z."/>
            <person name="Kivenson V."/>
            <person name="Peng X."/>
            <person name="Tan Y."/>
            <person name="Valentine D.L."/>
            <person name="O'Malley M.A."/>
        </authorList>
    </citation>
    <scope>NUCLEOTIDE SEQUENCE [LARGE SCALE GENOMIC DNA]</scope>
    <source>
        <strain evidence="6 7">M.o.H.</strain>
    </source>
</reference>
<dbReference type="RefSeq" id="WP_069585336.1">
    <property type="nucleotide sequence ID" value="NZ_LMVM01000023.1"/>
</dbReference>
<dbReference type="Gene3D" id="3.90.550.10">
    <property type="entry name" value="Spore Coat Polysaccharide Biosynthesis Protein SpsA, Chain A"/>
    <property type="match status" value="1"/>
</dbReference>
<keyword evidence="4" id="KW-0472">Membrane</keyword>
<evidence type="ECO:0000259" key="5">
    <source>
        <dbReference type="Pfam" id="PF00535"/>
    </source>
</evidence>
<evidence type="ECO:0000256" key="3">
    <source>
        <dbReference type="ARBA" id="ARBA00022679"/>
    </source>
</evidence>
<keyword evidence="2" id="KW-0328">Glycosyltransferase</keyword>
<dbReference type="InterPro" id="IPR029044">
    <property type="entry name" value="Nucleotide-diphossugar_trans"/>
</dbReference>
<evidence type="ECO:0000313" key="6">
    <source>
        <dbReference type="EMBL" id="PAV04278.1"/>
    </source>
</evidence>
<evidence type="ECO:0000313" key="7">
    <source>
        <dbReference type="Proteomes" id="UP000217784"/>
    </source>
</evidence>
<dbReference type="AlphaFoldDB" id="A0A2A2H4E9"/>
<keyword evidence="3" id="KW-0808">Transferase</keyword>
<organism evidence="6 7">
    <name type="scientific">Methanobacterium bryantii</name>
    <dbReference type="NCBI Taxonomy" id="2161"/>
    <lineage>
        <taxon>Archaea</taxon>
        <taxon>Methanobacteriati</taxon>
        <taxon>Methanobacteriota</taxon>
        <taxon>Methanomada group</taxon>
        <taxon>Methanobacteria</taxon>
        <taxon>Methanobacteriales</taxon>
        <taxon>Methanobacteriaceae</taxon>
        <taxon>Methanobacterium</taxon>
    </lineage>
</organism>
<comment type="similarity">
    <text evidence="1">Belongs to the glycosyltransferase 2 family.</text>
</comment>
<protein>
    <recommendedName>
        <fullName evidence="5">Glycosyltransferase 2-like domain-containing protein</fullName>
    </recommendedName>
</protein>
<dbReference type="InterPro" id="IPR001173">
    <property type="entry name" value="Glyco_trans_2-like"/>
</dbReference>
<dbReference type="PANTHER" id="PTHR43179">
    <property type="entry name" value="RHAMNOSYLTRANSFERASE WBBL"/>
    <property type="match status" value="1"/>
</dbReference>
<evidence type="ECO:0000256" key="4">
    <source>
        <dbReference type="SAM" id="Phobius"/>
    </source>
</evidence>
<name>A0A2A2H4E9_METBR</name>
<accession>A0A2A2H4E9</accession>
<dbReference type="Pfam" id="PF00535">
    <property type="entry name" value="Glycos_transf_2"/>
    <property type="match status" value="1"/>
</dbReference>
<dbReference type="OrthoDB" id="46222at2157"/>
<dbReference type="Proteomes" id="UP000217784">
    <property type="component" value="Unassembled WGS sequence"/>
</dbReference>
<keyword evidence="4" id="KW-1133">Transmembrane helix</keyword>
<evidence type="ECO:0000256" key="1">
    <source>
        <dbReference type="ARBA" id="ARBA00006739"/>
    </source>
</evidence>
<dbReference type="EMBL" id="LMVM01000023">
    <property type="protein sequence ID" value="PAV04278.1"/>
    <property type="molecule type" value="Genomic_DNA"/>
</dbReference>